<dbReference type="AlphaFoldDB" id="A0A6A5YFC1"/>
<keyword evidence="4 10" id="KW-0812">Transmembrane</keyword>
<dbReference type="GO" id="GO:0016020">
    <property type="term" value="C:membrane"/>
    <property type="evidence" value="ECO:0007669"/>
    <property type="project" value="UniProtKB-SubCell"/>
</dbReference>
<name>A0A6A5YFC1_9PLEO</name>
<keyword evidence="5" id="KW-0418">Kinase</keyword>
<sequence length="308" mass="32081">MPNYRQESFNSFLASFTNGAPTNRPTAQSISASASSSSPSTLATAVETIASVSGGQTVFITVTQDPASTAFPTGSESTTNNGANHTSSHTGAIAGGVVGGVAAVAVVAFAFFLVRRRRRASERREATLPPSYADTDMSEHVGGATTAAAVVGAEANDSETAIDEKAGLKDVESDAVQQLDSTMIRPTTELGSEPVGNIAELPVILKDSSATSTFSDEGSSSDSSATAKTHKIGDADNHVMSWAQFNSMGNRNAAARLSQPHGAPDVSNTVWSNMSPTKLKDGEEEANQVQKHVEQEIDERQGDDQTKN</sequence>
<feature type="compositionally biased region" description="Basic and acidic residues" evidence="9">
    <location>
        <begin position="291"/>
        <end position="308"/>
    </location>
</feature>
<evidence type="ECO:0000256" key="1">
    <source>
        <dbReference type="ARBA" id="ARBA00004167"/>
    </source>
</evidence>
<evidence type="ECO:0000256" key="10">
    <source>
        <dbReference type="SAM" id="Phobius"/>
    </source>
</evidence>
<feature type="region of interest" description="Disordered" evidence="9">
    <location>
        <begin position="257"/>
        <end position="308"/>
    </location>
</feature>
<dbReference type="InterPro" id="IPR044912">
    <property type="entry name" value="Egfr_JX_dom"/>
</dbReference>
<dbReference type="PANTHER" id="PTHR15549">
    <property type="entry name" value="PAIRED IMMUNOGLOBULIN-LIKE TYPE 2 RECEPTOR"/>
    <property type="match status" value="1"/>
</dbReference>
<dbReference type="GO" id="GO:0071944">
    <property type="term" value="C:cell periphery"/>
    <property type="evidence" value="ECO:0007669"/>
    <property type="project" value="UniProtKB-ARBA"/>
</dbReference>
<evidence type="ECO:0000256" key="3">
    <source>
        <dbReference type="ARBA" id="ARBA00022679"/>
    </source>
</evidence>
<keyword evidence="8" id="KW-0829">Tyrosine-protein kinase</keyword>
<evidence type="ECO:0000313" key="11">
    <source>
        <dbReference type="EMBL" id="KAF2105404.1"/>
    </source>
</evidence>
<keyword evidence="12" id="KW-1185">Reference proteome</keyword>
<keyword evidence="6 10" id="KW-1133">Transmembrane helix</keyword>
<evidence type="ECO:0000256" key="4">
    <source>
        <dbReference type="ARBA" id="ARBA00022692"/>
    </source>
</evidence>
<organism evidence="11 12">
    <name type="scientific">Lophiotrema nucula</name>
    <dbReference type="NCBI Taxonomy" id="690887"/>
    <lineage>
        <taxon>Eukaryota</taxon>
        <taxon>Fungi</taxon>
        <taxon>Dikarya</taxon>
        <taxon>Ascomycota</taxon>
        <taxon>Pezizomycotina</taxon>
        <taxon>Dothideomycetes</taxon>
        <taxon>Pleosporomycetidae</taxon>
        <taxon>Pleosporales</taxon>
        <taxon>Lophiotremataceae</taxon>
        <taxon>Lophiotrema</taxon>
    </lineage>
</organism>
<evidence type="ECO:0000256" key="2">
    <source>
        <dbReference type="ARBA" id="ARBA00011902"/>
    </source>
</evidence>
<accession>A0A6A5YFC1</accession>
<dbReference type="Gene3D" id="6.10.250.2930">
    <property type="match status" value="1"/>
</dbReference>
<feature type="transmembrane region" description="Helical" evidence="10">
    <location>
        <begin position="92"/>
        <end position="114"/>
    </location>
</feature>
<comment type="subcellular location">
    <subcellularLocation>
        <location evidence="1">Membrane</location>
        <topology evidence="1">Single-pass membrane protein</topology>
    </subcellularLocation>
</comment>
<evidence type="ECO:0000256" key="5">
    <source>
        <dbReference type="ARBA" id="ARBA00022777"/>
    </source>
</evidence>
<dbReference type="EC" id="2.7.10.1" evidence="2"/>
<dbReference type="InterPro" id="IPR051694">
    <property type="entry name" value="Immunoregulatory_rcpt-like"/>
</dbReference>
<dbReference type="OrthoDB" id="3800054at2759"/>
<reference evidence="11" key="1">
    <citation type="journal article" date="2020" name="Stud. Mycol.">
        <title>101 Dothideomycetes genomes: a test case for predicting lifestyles and emergence of pathogens.</title>
        <authorList>
            <person name="Haridas S."/>
            <person name="Albert R."/>
            <person name="Binder M."/>
            <person name="Bloem J."/>
            <person name="Labutti K."/>
            <person name="Salamov A."/>
            <person name="Andreopoulos B."/>
            <person name="Baker S."/>
            <person name="Barry K."/>
            <person name="Bills G."/>
            <person name="Bluhm B."/>
            <person name="Cannon C."/>
            <person name="Castanera R."/>
            <person name="Culley D."/>
            <person name="Daum C."/>
            <person name="Ezra D."/>
            <person name="Gonzalez J."/>
            <person name="Henrissat B."/>
            <person name="Kuo A."/>
            <person name="Liang C."/>
            <person name="Lipzen A."/>
            <person name="Lutzoni F."/>
            <person name="Magnuson J."/>
            <person name="Mondo S."/>
            <person name="Nolan M."/>
            <person name="Ohm R."/>
            <person name="Pangilinan J."/>
            <person name="Park H.-J."/>
            <person name="Ramirez L."/>
            <person name="Alfaro M."/>
            <person name="Sun H."/>
            <person name="Tritt A."/>
            <person name="Yoshinaga Y."/>
            <person name="Zwiers L.-H."/>
            <person name="Turgeon B."/>
            <person name="Goodwin S."/>
            <person name="Spatafora J."/>
            <person name="Crous P."/>
            <person name="Grigoriev I."/>
        </authorList>
    </citation>
    <scope>NUCLEOTIDE SEQUENCE</scope>
    <source>
        <strain evidence="11">CBS 627.86</strain>
    </source>
</reference>
<protein>
    <recommendedName>
        <fullName evidence="2">receptor protein-tyrosine kinase</fullName>
        <ecNumber evidence="2">2.7.10.1</ecNumber>
    </recommendedName>
</protein>
<evidence type="ECO:0000256" key="9">
    <source>
        <dbReference type="SAM" id="MobiDB-lite"/>
    </source>
</evidence>
<dbReference type="Proteomes" id="UP000799770">
    <property type="component" value="Unassembled WGS sequence"/>
</dbReference>
<gene>
    <name evidence="11" type="ORF">BDV96DRAFT_592604</name>
</gene>
<evidence type="ECO:0000256" key="6">
    <source>
        <dbReference type="ARBA" id="ARBA00022989"/>
    </source>
</evidence>
<evidence type="ECO:0000313" key="12">
    <source>
        <dbReference type="Proteomes" id="UP000799770"/>
    </source>
</evidence>
<evidence type="ECO:0000256" key="8">
    <source>
        <dbReference type="ARBA" id="ARBA00023137"/>
    </source>
</evidence>
<evidence type="ECO:0000256" key="7">
    <source>
        <dbReference type="ARBA" id="ARBA00023136"/>
    </source>
</evidence>
<dbReference type="EMBL" id="ML977382">
    <property type="protein sequence ID" value="KAF2105404.1"/>
    <property type="molecule type" value="Genomic_DNA"/>
</dbReference>
<proteinExistence type="predicted"/>
<dbReference type="GO" id="GO:0004714">
    <property type="term" value="F:transmembrane receptor protein tyrosine kinase activity"/>
    <property type="evidence" value="ECO:0007669"/>
    <property type="project" value="UniProtKB-EC"/>
</dbReference>
<feature type="compositionally biased region" description="Polar residues" evidence="9">
    <location>
        <begin position="266"/>
        <end position="276"/>
    </location>
</feature>
<keyword evidence="7 10" id="KW-0472">Membrane</keyword>
<keyword evidence="3" id="KW-0808">Transferase</keyword>